<evidence type="ECO:0000256" key="3">
    <source>
        <dbReference type="ARBA" id="ARBA00023098"/>
    </source>
</evidence>
<dbReference type="PANTHER" id="PTHR24139">
    <property type="entry name" value="CALCIUM-INDEPENDENT PHOSPHOLIPASE A2"/>
    <property type="match status" value="1"/>
</dbReference>
<dbReference type="PANTHER" id="PTHR24139:SF35">
    <property type="entry name" value="PNPLA DOMAIN-CONTAINING PROTEIN"/>
    <property type="match status" value="1"/>
</dbReference>
<dbReference type="Gene3D" id="3.40.1090.10">
    <property type="entry name" value="Cytosolic phospholipase A2 catalytic domain"/>
    <property type="match status" value="1"/>
</dbReference>
<dbReference type="GO" id="GO:0016042">
    <property type="term" value="P:lipid catabolic process"/>
    <property type="evidence" value="ECO:0007669"/>
    <property type="project" value="UniProtKB-UniRule"/>
</dbReference>
<dbReference type="Pfam" id="PF01734">
    <property type="entry name" value="Patatin"/>
    <property type="match status" value="1"/>
</dbReference>
<dbReference type="WBParaSite" id="Pan_g19955.t1">
    <property type="protein sequence ID" value="Pan_g19955.t1"/>
    <property type="gene ID" value="Pan_g19955"/>
</dbReference>
<dbReference type="InterPro" id="IPR002641">
    <property type="entry name" value="PNPLA_dom"/>
</dbReference>
<accession>A0A7E4VGH0</accession>
<comment type="caution">
    <text evidence="4">Lacks conserved residue(s) required for the propagation of feature annotation.</text>
</comment>
<name>A0A7E4VGH0_PANRE</name>
<keyword evidence="4" id="KW-0378">Hydrolase</keyword>
<dbReference type="AlphaFoldDB" id="A0A7E4VGH0"/>
<keyword evidence="6" id="KW-1185">Reference proteome</keyword>
<feature type="domain" description="PNPLA" evidence="5">
    <location>
        <begin position="136"/>
        <end position="328"/>
    </location>
</feature>
<dbReference type="SUPFAM" id="SSF52151">
    <property type="entry name" value="FabD/lysophospholipase-like"/>
    <property type="match status" value="1"/>
</dbReference>
<dbReference type="GO" id="GO:0005739">
    <property type="term" value="C:mitochondrion"/>
    <property type="evidence" value="ECO:0007669"/>
    <property type="project" value="TreeGrafter"/>
</dbReference>
<evidence type="ECO:0000256" key="1">
    <source>
        <dbReference type="ARBA" id="ARBA00022737"/>
    </source>
</evidence>
<keyword evidence="1" id="KW-0677">Repeat</keyword>
<evidence type="ECO:0000313" key="6">
    <source>
        <dbReference type="Proteomes" id="UP000492821"/>
    </source>
</evidence>
<reference evidence="7" key="2">
    <citation type="submission" date="2020-10" db="UniProtKB">
        <authorList>
            <consortium name="WormBaseParasite"/>
        </authorList>
    </citation>
    <scope>IDENTIFICATION</scope>
</reference>
<dbReference type="InterPro" id="IPR047148">
    <property type="entry name" value="PLPL9"/>
</dbReference>
<dbReference type="GO" id="GO:2000304">
    <property type="term" value="P:positive regulation of ceramide biosynthetic process"/>
    <property type="evidence" value="ECO:0007669"/>
    <property type="project" value="TreeGrafter"/>
</dbReference>
<evidence type="ECO:0000256" key="4">
    <source>
        <dbReference type="PROSITE-ProRule" id="PRU01161"/>
    </source>
</evidence>
<keyword evidence="3 4" id="KW-0443">Lipid metabolism</keyword>
<proteinExistence type="predicted"/>
<dbReference type="InterPro" id="IPR016035">
    <property type="entry name" value="Acyl_Trfase/lysoPLipase"/>
</dbReference>
<dbReference type="PROSITE" id="PS51635">
    <property type="entry name" value="PNPLA"/>
    <property type="match status" value="1"/>
</dbReference>
<sequence length="471" mass="52512">MAPSSRCAHELTSRKKIERITTLMAFIKTATPKQLSSKLVEVWATPQCSITDVRILLTLGANPALLYENDYGNKTLADRVDAGSVCTSCEAKFQHFLEMATELYNVQFHSTPIEVNNGSTNDRTKKDNLTSDLIAMSLDGGGMRGLVSVVCLLFTSRRLFGDESLVDKVDWLVGCSTGAMLSLALAKGFTLTETFFLYWEMKNEIFLDKSTMARLFGSVVDKQTNRMNEVLKRCFPCEDDTFQNCARRLTVPALNIARTPAKLHTFRNYPIKVDGGTTSENGEEHISFRDAARASSAAPTYFHPHTMAEDEIFVDGSLVANCPLNILFREFDKSIQAGKDISLGCVISIGTGEPNETKRRYKSGNTLHKKGKYLRDMAVLLMEQVVGHEKSVIECTEDRCAAAAIPFFRICPTGIDVRIDQIDDGKLMDMIWETLLYLLKNVHIIDNLGSTLKAVAERPHDSPRLRSHTVQ</sequence>
<feature type="short sequence motif" description="GXGXXG" evidence="4">
    <location>
        <begin position="140"/>
        <end position="145"/>
    </location>
</feature>
<keyword evidence="2" id="KW-0040">ANK repeat</keyword>
<keyword evidence="4" id="KW-0442">Lipid degradation</keyword>
<organism evidence="6 7">
    <name type="scientific">Panagrellus redivivus</name>
    <name type="common">Microworm</name>
    <dbReference type="NCBI Taxonomy" id="6233"/>
    <lineage>
        <taxon>Eukaryota</taxon>
        <taxon>Metazoa</taxon>
        <taxon>Ecdysozoa</taxon>
        <taxon>Nematoda</taxon>
        <taxon>Chromadorea</taxon>
        <taxon>Rhabditida</taxon>
        <taxon>Tylenchina</taxon>
        <taxon>Panagrolaimomorpha</taxon>
        <taxon>Panagrolaimoidea</taxon>
        <taxon>Panagrolaimidae</taxon>
        <taxon>Panagrellus</taxon>
    </lineage>
</organism>
<feature type="active site" description="Nucleophile" evidence="4">
    <location>
        <position position="176"/>
    </location>
</feature>
<evidence type="ECO:0000313" key="7">
    <source>
        <dbReference type="WBParaSite" id="Pan_g19955.t1"/>
    </source>
</evidence>
<reference evidence="6" key="1">
    <citation type="journal article" date="2013" name="Genetics">
        <title>The draft genome and transcriptome of Panagrellus redivivus are shaped by the harsh demands of a free-living lifestyle.</title>
        <authorList>
            <person name="Srinivasan J."/>
            <person name="Dillman A.R."/>
            <person name="Macchietto M.G."/>
            <person name="Heikkinen L."/>
            <person name="Lakso M."/>
            <person name="Fracchia K.M."/>
            <person name="Antoshechkin I."/>
            <person name="Mortazavi A."/>
            <person name="Wong G."/>
            <person name="Sternberg P.W."/>
        </authorList>
    </citation>
    <scope>NUCLEOTIDE SEQUENCE [LARGE SCALE GENOMIC DNA]</scope>
    <source>
        <strain evidence="6">MT8872</strain>
    </source>
</reference>
<dbReference type="GO" id="GO:0047499">
    <property type="term" value="F:calcium-independent phospholipase A2 activity"/>
    <property type="evidence" value="ECO:0007669"/>
    <property type="project" value="InterPro"/>
</dbReference>
<evidence type="ECO:0000259" key="5">
    <source>
        <dbReference type="PROSITE" id="PS51635"/>
    </source>
</evidence>
<protein>
    <submittedName>
        <fullName evidence="7">PNPLA domain-containing protein</fullName>
    </submittedName>
</protein>
<dbReference type="GO" id="GO:0052816">
    <property type="term" value="F:long-chain fatty acyl-CoA hydrolase activity"/>
    <property type="evidence" value="ECO:0007669"/>
    <property type="project" value="TreeGrafter"/>
</dbReference>
<feature type="short sequence motif" description="GXSXG" evidence="4">
    <location>
        <begin position="174"/>
        <end position="178"/>
    </location>
</feature>
<evidence type="ECO:0000256" key="2">
    <source>
        <dbReference type="ARBA" id="ARBA00023043"/>
    </source>
</evidence>
<dbReference type="Proteomes" id="UP000492821">
    <property type="component" value="Unassembled WGS sequence"/>
</dbReference>
<feature type="active site" description="Proton acceptor" evidence="4">
    <location>
        <position position="315"/>
    </location>
</feature>